<proteinExistence type="predicted"/>
<evidence type="ECO:0000256" key="2">
    <source>
        <dbReference type="ARBA" id="ARBA00023125"/>
    </source>
</evidence>
<reference evidence="7" key="1">
    <citation type="journal article" date="2019" name="Int. J. Syst. Evol. Microbiol.">
        <title>The Global Catalogue of Microorganisms (GCM) 10K type strain sequencing project: providing services to taxonomists for standard genome sequencing and annotation.</title>
        <authorList>
            <consortium name="The Broad Institute Genomics Platform"/>
            <consortium name="The Broad Institute Genome Sequencing Center for Infectious Disease"/>
            <person name="Wu L."/>
            <person name="Ma J."/>
        </authorList>
    </citation>
    <scope>NUCLEOTIDE SEQUENCE [LARGE SCALE GENOMIC DNA]</scope>
    <source>
        <strain evidence="7">CGMCC 1.10698</strain>
    </source>
</reference>
<feature type="region of interest" description="Disordered" evidence="4">
    <location>
        <begin position="1"/>
        <end position="20"/>
    </location>
</feature>
<keyword evidence="7" id="KW-1185">Reference proteome</keyword>
<evidence type="ECO:0000256" key="1">
    <source>
        <dbReference type="ARBA" id="ARBA00023015"/>
    </source>
</evidence>
<comment type="caution">
    <text evidence="6">The sequence shown here is derived from an EMBL/GenBank/DDBJ whole genome shotgun (WGS) entry which is preliminary data.</text>
</comment>
<evidence type="ECO:0000256" key="4">
    <source>
        <dbReference type="SAM" id="MobiDB-lite"/>
    </source>
</evidence>
<evidence type="ECO:0000313" key="7">
    <source>
        <dbReference type="Proteomes" id="UP001595773"/>
    </source>
</evidence>
<dbReference type="CDD" id="cd00090">
    <property type="entry name" value="HTH_ARSR"/>
    <property type="match status" value="1"/>
</dbReference>
<evidence type="ECO:0000313" key="6">
    <source>
        <dbReference type="EMBL" id="MFC4266595.1"/>
    </source>
</evidence>
<dbReference type="EMBL" id="JBHSCQ010000022">
    <property type="protein sequence ID" value="MFC4266595.1"/>
    <property type="molecule type" value="Genomic_DNA"/>
</dbReference>
<dbReference type="InterPro" id="IPR036388">
    <property type="entry name" value="WH-like_DNA-bd_sf"/>
</dbReference>
<dbReference type="SUPFAM" id="SSF46785">
    <property type="entry name" value="Winged helix' DNA-binding domain"/>
    <property type="match status" value="1"/>
</dbReference>
<name>A0ABV8R2N5_9MICC</name>
<dbReference type="PANTHER" id="PTHR33164:SF57">
    <property type="entry name" value="MARR-FAMILY TRANSCRIPTIONAL REGULATOR"/>
    <property type="match status" value="1"/>
</dbReference>
<feature type="region of interest" description="Disordered" evidence="4">
    <location>
        <begin position="163"/>
        <end position="200"/>
    </location>
</feature>
<sequence>MKQSGSPQRPSSPDESAQSREAIQVLEAQLSLLWRRARVLNHSLTRSVHPELEPAAYGLLSVLLHHGGMRLTELAKCIGVGKPSVSRQIKFLESIGLVQKEADPSDGRAQMIGLTPAGLTKMRSVNAGRQEAFHALLAHWDNTELTTLAVLIAKLNGNADDRNAGAGDSHQASAKLADAAPLSSPQLAQTEDGEQISKTF</sequence>
<accession>A0ABV8R2N5</accession>
<gene>
    <name evidence="6" type="ORF">ACFOW9_13370</name>
</gene>
<dbReference type="SMART" id="SM00347">
    <property type="entry name" value="HTH_MARR"/>
    <property type="match status" value="1"/>
</dbReference>
<feature type="domain" description="HTH marR-type" evidence="5">
    <location>
        <begin position="26"/>
        <end position="157"/>
    </location>
</feature>
<dbReference type="Proteomes" id="UP001595773">
    <property type="component" value="Unassembled WGS sequence"/>
</dbReference>
<keyword evidence="2" id="KW-0238">DNA-binding</keyword>
<dbReference type="PANTHER" id="PTHR33164">
    <property type="entry name" value="TRANSCRIPTIONAL REGULATOR, MARR FAMILY"/>
    <property type="match status" value="1"/>
</dbReference>
<dbReference type="Gene3D" id="1.10.10.10">
    <property type="entry name" value="Winged helix-like DNA-binding domain superfamily/Winged helix DNA-binding domain"/>
    <property type="match status" value="1"/>
</dbReference>
<dbReference type="InterPro" id="IPR011991">
    <property type="entry name" value="ArsR-like_HTH"/>
</dbReference>
<dbReference type="PRINTS" id="PR00598">
    <property type="entry name" value="HTHMARR"/>
</dbReference>
<keyword evidence="1" id="KW-0805">Transcription regulation</keyword>
<evidence type="ECO:0000259" key="5">
    <source>
        <dbReference type="PROSITE" id="PS50995"/>
    </source>
</evidence>
<dbReference type="PROSITE" id="PS50995">
    <property type="entry name" value="HTH_MARR_2"/>
    <property type="match status" value="1"/>
</dbReference>
<dbReference type="RefSeq" id="WP_230066155.1">
    <property type="nucleotide sequence ID" value="NZ_BAABLL010000010.1"/>
</dbReference>
<dbReference type="InterPro" id="IPR000835">
    <property type="entry name" value="HTH_MarR-typ"/>
</dbReference>
<keyword evidence="3" id="KW-0804">Transcription</keyword>
<evidence type="ECO:0000256" key="3">
    <source>
        <dbReference type="ARBA" id="ARBA00023163"/>
    </source>
</evidence>
<dbReference type="InterPro" id="IPR039422">
    <property type="entry name" value="MarR/SlyA-like"/>
</dbReference>
<dbReference type="Pfam" id="PF01047">
    <property type="entry name" value="MarR"/>
    <property type="match status" value="1"/>
</dbReference>
<protein>
    <submittedName>
        <fullName evidence="6">MarR family winged helix-turn-helix transcriptional regulator</fullName>
    </submittedName>
</protein>
<dbReference type="PROSITE" id="PS01117">
    <property type="entry name" value="HTH_MARR_1"/>
    <property type="match status" value="1"/>
</dbReference>
<dbReference type="InterPro" id="IPR036390">
    <property type="entry name" value="WH_DNA-bd_sf"/>
</dbReference>
<dbReference type="InterPro" id="IPR023187">
    <property type="entry name" value="Tscrpt_reg_MarR-type_CS"/>
</dbReference>
<organism evidence="6 7">
    <name type="scientific">Arthrobacter cryoconiti</name>
    <dbReference type="NCBI Taxonomy" id="748907"/>
    <lineage>
        <taxon>Bacteria</taxon>
        <taxon>Bacillati</taxon>
        <taxon>Actinomycetota</taxon>
        <taxon>Actinomycetes</taxon>
        <taxon>Micrococcales</taxon>
        <taxon>Micrococcaceae</taxon>
        <taxon>Arthrobacter</taxon>
    </lineage>
</organism>